<evidence type="ECO:0000259" key="8">
    <source>
        <dbReference type="Pfam" id="PF00662"/>
    </source>
</evidence>
<evidence type="ECO:0000313" key="10">
    <source>
        <dbReference type="Proteomes" id="UP001589774"/>
    </source>
</evidence>
<gene>
    <name evidence="9" type="primary">nuoL</name>
    <name evidence="9" type="ORF">ACFFI0_08440</name>
</gene>
<dbReference type="Gene3D" id="1.20.5.2700">
    <property type="match status" value="1"/>
</dbReference>
<dbReference type="RefSeq" id="WP_149105301.1">
    <property type="nucleotide sequence ID" value="NZ_JBHLWO010000001.1"/>
</dbReference>
<feature type="transmembrane region" description="Helical" evidence="6">
    <location>
        <begin position="226"/>
        <end position="246"/>
    </location>
</feature>
<dbReference type="NCBIfam" id="NF005141">
    <property type="entry name" value="PRK06590.1"/>
    <property type="match status" value="1"/>
</dbReference>
<feature type="transmembrane region" description="Helical" evidence="6">
    <location>
        <begin position="490"/>
        <end position="514"/>
    </location>
</feature>
<dbReference type="InterPro" id="IPR001750">
    <property type="entry name" value="ND/Mrp_TM"/>
</dbReference>
<dbReference type="Pfam" id="PF00361">
    <property type="entry name" value="Proton_antipo_M"/>
    <property type="match status" value="1"/>
</dbReference>
<feature type="transmembrane region" description="Helical" evidence="6">
    <location>
        <begin position="183"/>
        <end position="206"/>
    </location>
</feature>
<evidence type="ECO:0000256" key="2">
    <source>
        <dbReference type="ARBA" id="ARBA00022692"/>
    </source>
</evidence>
<dbReference type="EMBL" id="JBHLWO010000001">
    <property type="protein sequence ID" value="MFC0318336.1"/>
    <property type="molecule type" value="Genomic_DNA"/>
</dbReference>
<evidence type="ECO:0000313" key="9">
    <source>
        <dbReference type="EMBL" id="MFC0318336.1"/>
    </source>
</evidence>
<protein>
    <submittedName>
        <fullName evidence="9">NADH-quinone oxidoreductase subunit L</fullName>
    </submittedName>
</protein>
<organism evidence="9 10">
    <name type="scientific">Olivibacter oleidegradans</name>
    <dbReference type="NCBI Taxonomy" id="760123"/>
    <lineage>
        <taxon>Bacteria</taxon>
        <taxon>Pseudomonadati</taxon>
        <taxon>Bacteroidota</taxon>
        <taxon>Sphingobacteriia</taxon>
        <taxon>Sphingobacteriales</taxon>
        <taxon>Sphingobacteriaceae</taxon>
        <taxon>Olivibacter</taxon>
    </lineage>
</organism>
<keyword evidence="4 6" id="KW-0472">Membrane</keyword>
<feature type="domain" description="NADH:quinone oxidoreductase/Mrp antiporter transmembrane" evidence="7">
    <location>
        <begin position="137"/>
        <end position="441"/>
    </location>
</feature>
<proteinExistence type="predicted"/>
<feature type="transmembrane region" description="Helical" evidence="6">
    <location>
        <begin position="12"/>
        <end position="32"/>
    </location>
</feature>
<evidence type="ECO:0000256" key="6">
    <source>
        <dbReference type="SAM" id="Phobius"/>
    </source>
</evidence>
<dbReference type="InterPro" id="IPR003945">
    <property type="entry name" value="NU5C-like"/>
</dbReference>
<name>A0ABV6HHH5_9SPHI</name>
<dbReference type="NCBIfam" id="TIGR01974">
    <property type="entry name" value="NDH_I_L"/>
    <property type="match status" value="1"/>
</dbReference>
<evidence type="ECO:0000256" key="1">
    <source>
        <dbReference type="ARBA" id="ARBA00004127"/>
    </source>
</evidence>
<dbReference type="InterPro" id="IPR018393">
    <property type="entry name" value="NADHpl_OxRdtase_5_subgr"/>
</dbReference>
<evidence type="ECO:0000259" key="7">
    <source>
        <dbReference type="Pfam" id="PF00361"/>
    </source>
</evidence>
<dbReference type="PANTHER" id="PTHR42829">
    <property type="entry name" value="NADH-UBIQUINONE OXIDOREDUCTASE CHAIN 5"/>
    <property type="match status" value="1"/>
</dbReference>
<feature type="transmembrane region" description="Helical" evidence="6">
    <location>
        <begin position="347"/>
        <end position="369"/>
    </location>
</feature>
<dbReference type="PRINTS" id="PR01434">
    <property type="entry name" value="NADHDHGNASE5"/>
</dbReference>
<feature type="transmembrane region" description="Helical" evidence="6">
    <location>
        <begin position="80"/>
        <end position="108"/>
    </location>
</feature>
<feature type="transmembrane region" description="Helical" evidence="6">
    <location>
        <begin position="404"/>
        <end position="424"/>
    </location>
</feature>
<feature type="transmembrane region" description="Helical" evidence="6">
    <location>
        <begin position="534"/>
        <end position="555"/>
    </location>
</feature>
<dbReference type="PANTHER" id="PTHR42829:SF2">
    <property type="entry name" value="NADH-UBIQUINONE OXIDOREDUCTASE CHAIN 5"/>
    <property type="match status" value="1"/>
</dbReference>
<evidence type="ECO:0000256" key="4">
    <source>
        <dbReference type="ARBA" id="ARBA00023136"/>
    </source>
</evidence>
<feature type="domain" description="NADH-Ubiquinone oxidoreductase (complex I) chain 5 N-terminal" evidence="8">
    <location>
        <begin position="71"/>
        <end position="120"/>
    </location>
</feature>
<feature type="transmembrane region" description="Helical" evidence="6">
    <location>
        <begin position="444"/>
        <end position="469"/>
    </location>
</feature>
<accession>A0ABV6HHH5</accession>
<sequence length="685" mass="76472">MEQLNQLSIPVLAALIVLSAPLFSFFVSAIAGKRLRTGVPATVAISVSLVAAVFVFVRVWNREQIHEQLSWFQIGNNTFSAGILLNNLSAIMLLLVCVIALPVHIYSMKYMKDDPGIHRYWLYLSLFCFAMLGLVMADSLLLMYIGWELVGFASYLLIGFWFTKPAAIKANKKAFLINRIGDLGFLVGIAIIYTQFQTLDLVALFGDRGMVREALNNGLQWTYDEHTMPAIWLTVAGGAFFLGAMAKSAQFPFHIWLPDAMEGPTSVSSLIHAATMVAAGVFMLVRIAPLFDDQVLLLIGSVGAFTALMAATIALTQQDIKKILAFSTISQLGFMMVAIGIGQFGVAIFHLVTHAFFKCLLFLSAGAVIHEMQHLKAKHNLTIDPQDIRNMGGLKKYMPQTFRLTLVAALALAGLPLTAGYLSKDAILIFSFEWSEWQVAWWKLIPISLLITSALTAFYIARLVFKVFYGELRLEENNKNVYQPHEAPKIMLFPMLFLGLCSLFPLFSYNPLIFEDTWLIKGFELPETLERVNIYHTVIPAAVNGLAIVMIFIAWRWYAKGRYPKVGLQGPLYRFSFSQWYLNLIYEKGLVKPLLGLSKILYAIDRVVIDGVVGAATGFIRSLANFAQWLDRYFVDAIVNGLGKGAFLMGGVLRGSRKGKIQYYIFSMFLVLLIVLFVGLKVFNP</sequence>
<feature type="transmembrane region" description="Helical" evidence="6">
    <location>
        <begin position="295"/>
        <end position="316"/>
    </location>
</feature>
<feature type="transmembrane region" description="Helical" evidence="6">
    <location>
        <begin position="267"/>
        <end position="289"/>
    </location>
</feature>
<dbReference type="Pfam" id="PF00662">
    <property type="entry name" value="Proton_antipo_N"/>
    <property type="match status" value="1"/>
</dbReference>
<evidence type="ECO:0000256" key="5">
    <source>
        <dbReference type="RuleBase" id="RU000320"/>
    </source>
</evidence>
<keyword evidence="10" id="KW-1185">Reference proteome</keyword>
<dbReference type="Proteomes" id="UP001589774">
    <property type="component" value="Unassembled WGS sequence"/>
</dbReference>
<feature type="transmembrane region" description="Helical" evidence="6">
    <location>
        <begin position="39"/>
        <end position="60"/>
    </location>
</feature>
<feature type="transmembrane region" description="Helical" evidence="6">
    <location>
        <begin position="663"/>
        <end position="683"/>
    </location>
</feature>
<dbReference type="PRINTS" id="PR01435">
    <property type="entry name" value="NPOXDRDTASE5"/>
</dbReference>
<keyword evidence="3 6" id="KW-1133">Transmembrane helix</keyword>
<feature type="transmembrane region" description="Helical" evidence="6">
    <location>
        <begin position="143"/>
        <end position="162"/>
    </location>
</feature>
<dbReference type="InterPro" id="IPR001516">
    <property type="entry name" value="Proton_antipo_N"/>
</dbReference>
<feature type="transmembrane region" description="Helical" evidence="6">
    <location>
        <begin position="323"/>
        <end position="341"/>
    </location>
</feature>
<comment type="caution">
    <text evidence="9">The sequence shown here is derived from an EMBL/GenBank/DDBJ whole genome shotgun (WGS) entry which is preliminary data.</text>
</comment>
<comment type="subcellular location">
    <subcellularLocation>
        <location evidence="1">Endomembrane system</location>
        <topology evidence="1">Multi-pass membrane protein</topology>
    </subcellularLocation>
    <subcellularLocation>
        <location evidence="5">Membrane</location>
        <topology evidence="5">Multi-pass membrane protein</topology>
    </subcellularLocation>
</comment>
<keyword evidence="2 5" id="KW-0812">Transmembrane</keyword>
<feature type="transmembrane region" description="Helical" evidence="6">
    <location>
        <begin position="120"/>
        <end position="137"/>
    </location>
</feature>
<evidence type="ECO:0000256" key="3">
    <source>
        <dbReference type="ARBA" id="ARBA00022989"/>
    </source>
</evidence>
<reference evidence="9 10" key="1">
    <citation type="submission" date="2024-09" db="EMBL/GenBank/DDBJ databases">
        <authorList>
            <person name="Sun Q."/>
            <person name="Mori K."/>
        </authorList>
    </citation>
    <scope>NUCLEOTIDE SEQUENCE [LARGE SCALE GENOMIC DNA]</scope>
    <source>
        <strain evidence="9 10">CCM 7765</strain>
    </source>
</reference>